<evidence type="ECO:0000256" key="1">
    <source>
        <dbReference type="ARBA" id="ARBA00022529"/>
    </source>
</evidence>
<name>A0A6J5QZ04_9CAUD</name>
<accession>A0A6J5QZ04</accession>
<evidence type="ECO:0000313" key="3">
    <source>
        <dbReference type="EMBL" id="CAB4187696.1"/>
    </source>
</evidence>
<reference evidence="3" key="1">
    <citation type="submission" date="2020-05" db="EMBL/GenBank/DDBJ databases">
        <authorList>
            <person name="Chiriac C."/>
            <person name="Salcher M."/>
            <person name="Ghai R."/>
            <person name="Kavagutti S V."/>
        </authorList>
    </citation>
    <scope>NUCLEOTIDE SEQUENCE</scope>
</reference>
<proteinExistence type="predicted"/>
<dbReference type="Gene3D" id="3.90.1720.10">
    <property type="entry name" value="endopeptidase domain like (from Nostoc punctiforme)"/>
    <property type="match status" value="1"/>
</dbReference>
<dbReference type="InterPro" id="IPR007921">
    <property type="entry name" value="CHAP_dom"/>
</dbReference>
<keyword evidence="1" id="KW-0929">Antimicrobial</keyword>
<gene>
    <name evidence="3" type="ORF">UFOVP1158_45</name>
</gene>
<organism evidence="3">
    <name type="scientific">uncultured Caudovirales phage</name>
    <dbReference type="NCBI Taxonomy" id="2100421"/>
    <lineage>
        <taxon>Viruses</taxon>
        <taxon>Duplodnaviria</taxon>
        <taxon>Heunggongvirae</taxon>
        <taxon>Uroviricota</taxon>
        <taxon>Caudoviricetes</taxon>
        <taxon>Peduoviridae</taxon>
        <taxon>Maltschvirus</taxon>
        <taxon>Maltschvirus maltsch</taxon>
    </lineage>
</organism>
<dbReference type="Pfam" id="PF05257">
    <property type="entry name" value="CHAP"/>
    <property type="match status" value="1"/>
</dbReference>
<evidence type="ECO:0000259" key="2">
    <source>
        <dbReference type="Pfam" id="PF05257"/>
    </source>
</evidence>
<protein>
    <submittedName>
        <fullName evidence="3">CHAP domain containing protein</fullName>
    </submittedName>
</protein>
<feature type="domain" description="Peptidase C51" evidence="2">
    <location>
        <begin position="123"/>
        <end position="214"/>
    </location>
</feature>
<sequence>MKTLTLTTPLTHGPAVDRAQRILTNRGYFVGSIDGVFGEITGRACVDAKYALGYATKDVKPSYGAKLEAFLCGKKPTPAMRIRANQRKKKITLGNAALKVAREYIGVKENPPGSNHVMFSDWYGVVGPWCAMFVTYCMVQAGSKTFSKGTRYAYCPYILTDARQNRGMTVIQPDNVRSGDIVLYSWNHDTVANHVGLVATPPNGGISFIAVEGNTAVGADSDGGEVMVRQRHVKDVIAFVRVVK</sequence>
<dbReference type="EMBL" id="LR797105">
    <property type="protein sequence ID" value="CAB4187696.1"/>
    <property type="molecule type" value="Genomic_DNA"/>
</dbReference>